<comment type="subcellular location">
    <subcellularLocation>
        <location evidence="1">Membrane</location>
    </subcellularLocation>
</comment>
<dbReference type="InterPro" id="IPR001611">
    <property type="entry name" value="Leu-rich_rpt"/>
</dbReference>
<feature type="domain" description="Protein kinase" evidence="18">
    <location>
        <begin position="580"/>
        <end position="869"/>
    </location>
</feature>
<dbReference type="SUPFAM" id="SSF56112">
    <property type="entry name" value="Protein kinase-like (PK-like)"/>
    <property type="match status" value="1"/>
</dbReference>
<dbReference type="Pfam" id="PF00560">
    <property type="entry name" value="LRR_1"/>
    <property type="match status" value="3"/>
</dbReference>
<dbReference type="SMART" id="SM00220">
    <property type="entry name" value="S_TKc"/>
    <property type="match status" value="1"/>
</dbReference>
<dbReference type="GO" id="GO:0005524">
    <property type="term" value="F:ATP binding"/>
    <property type="evidence" value="ECO:0007669"/>
    <property type="project" value="UniProtKB-UniRule"/>
</dbReference>
<sequence>MPCSWFHANRLHSLFVAGSAEMARSARGCLQAAAMNLVPCFLIVLLSQLVIPASGQRARVAADIQTMLKVRDELFGIPENKMILADWSTEPDPCNWTRVECEGVGASATVRRIDLNQRNLAGPVPPSFGLLLNLTHISADDNRFDSIPANFFKAKQLRFISFRNNLISGSVLESLSAFQSLRVLLLGQNLLSGRIDSLSRLNKSVVQAIDLAGNGMQGNLSTLAGFTKLTVLRLGQNRLTGELATIRDMPALYDLSLEDNSFSGSVPLSTLSGMVSVNLSRNALQGPFTLDDIFVPGTIASLDLSDNRFSQVAPQFSGSRNSSAQSTVDFFWARGVDKILLGGNGLSGSVVSFPESAATLNLSHNSLGGDLPQTGKATFFAGVETLLLNNNSFTGPIPAGFWTMANAVTMDLSRNQLNGTLPAGPLFMPNLQTLNLSWNLLSGGIPAAISNLTRNFRLRTVDLSFNNLSGPLPPGLPQGDNYSYSFIGNPGLCSDDDSFRRANLLGRCSKPSKAVQALWAGVGSMLVLVLAIVGVLLVLWRKQMVKDNRMDADLVKAVNHGLISTRLIPLRQLKTATSNFAEDAKIGEGGFGSVYKGFLEGKEVAIKKSSNAILQLVASKQMFMNEVQIMSSVNHRYLVSLLGCCMTNKSALLVFEYVPQGTLAEHLYCRRGQGLDWNQRLKIARQTAEALSYLHFTANPPIFHRDVKSANILLDDQLNAKVADFGISKLAPNLDATTHYSSLAVQGTPGYIDPEYYVSYQMTGKSDVYSFGVVLLELITSRAPLDYRRGERDSTLVKMATHLVRTDALHLLVDPMLMIVFDDEEEVKKSILSVAELALRCVDRSPDDRPDMQQVAVEIEALSSVHYNVSKADDDDMDVIPIANPVARRPQASYTSSTTGPGSREFQSPFER</sequence>
<dbReference type="Pfam" id="PF08263">
    <property type="entry name" value="LRRNT_2"/>
    <property type="match status" value="1"/>
</dbReference>
<keyword evidence="10" id="KW-0418">Kinase</keyword>
<dbReference type="Gene3D" id="3.30.200.20">
    <property type="entry name" value="Phosphorylase Kinase, domain 1"/>
    <property type="match status" value="1"/>
</dbReference>
<evidence type="ECO:0000256" key="6">
    <source>
        <dbReference type="ARBA" id="ARBA00022692"/>
    </source>
</evidence>
<evidence type="ECO:0000256" key="14">
    <source>
        <dbReference type="ARBA" id="ARBA00023180"/>
    </source>
</evidence>
<evidence type="ECO:0000256" key="17">
    <source>
        <dbReference type="SAM" id="Phobius"/>
    </source>
</evidence>
<keyword evidence="12 17" id="KW-1133">Transmembrane helix</keyword>
<dbReference type="GO" id="GO:0004674">
    <property type="term" value="F:protein serine/threonine kinase activity"/>
    <property type="evidence" value="ECO:0007669"/>
    <property type="project" value="UniProtKB-KW"/>
</dbReference>
<evidence type="ECO:0000256" key="4">
    <source>
        <dbReference type="ARBA" id="ARBA00022614"/>
    </source>
</evidence>
<dbReference type="AlphaFoldDB" id="A0A2R6X9M7"/>
<evidence type="ECO:0000256" key="8">
    <source>
        <dbReference type="ARBA" id="ARBA00022737"/>
    </source>
</evidence>
<dbReference type="FunFam" id="1.10.510.10:FF:000084">
    <property type="entry name" value="Wall-associated receptor kinase 2"/>
    <property type="match status" value="1"/>
</dbReference>
<dbReference type="InterPro" id="IPR017441">
    <property type="entry name" value="Protein_kinase_ATP_BS"/>
</dbReference>
<dbReference type="PROSITE" id="PS00107">
    <property type="entry name" value="PROTEIN_KINASE_ATP"/>
    <property type="match status" value="1"/>
</dbReference>
<gene>
    <name evidence="19" type="ORF">MARPO_0028s0102</name>
</gene>
<feature type="compositionally biased region" description="Polar residues" evidence="16">
    <location>
        <begin position="892"/>
        <end position="901"/>
    </location>
</feature>
<evidence type="ECO:0000313" key="20">
    <source>
        <dbReference type="Proteomes" id="UP000244005"/>
    </source>
</evidence>
<evidence type="ECO:0000256" key="2">
    <source>
        <dbReference type="ARBA" id="ARBA00008684"/>
    </source>
</evidence>
<evidence type="ECO:0000256" key="16">
    <source>
        <dbReference type="SAM" id="MobiDB-lite"/>
    </source>
</evidence>
<evidence type="ECO:0000256" key="10">
    <source>
        <dbReference type="ARBA" id="ARBA00022777"/>
    </source>
</evidence>
<evidence type="ECO:0000256" key="11">
    <source>
        <dbReference type="ARBA" id="ARBA00022840"/>
    </source>
</evidence>
<protein>
    <recommendedName>
        <fullName evidence="18">Protein kinase domain-containing protein</fullName>
    </recommendedName>
</protein>
<dbReference type="InterPro" id="IPR011009">
    <property type="entry name" value="Kinase-like_dom_sf"/>
</dbReference>
<keyword evidence="20" id="KW-1185">Reference proteome</keyword>
<dbReference type="Gene3D" id="3.80.10.10">
    <property type="entry name" value="Ribonuclease Inhibitor"/>
    <property type="match status" value="3"/>
</dbReference>
<evidence type="ECO:0000256" key="1">
    <source>
        <dbReference type="ARBA" id="ARBA00004370"/>
    </source>
</evidence>
<reference evidence="20" key="1">
    <citation type="journal article" date="2017" name="Cell">
        <title>Insights into land plant evolution garnered from the Marchantia polymorpha genome.</title>
        <authorList>
            <person name="Bowman J.L."/>
            <person name="Kohchi T."/>
            <person name="Yamato K.T."/>
            <person name="Jenkins J."/>
            <person name="Shu S."/>
            <person name="Ishizaki K."/>
            <person name="Yamaoka S."/>
            <person name="Nishihama R."/>
            <person name="Nakamura Y."/>
            <person name="Berger F."/>
            <person name="Adam C."/>
            <person name="Aki S.S."/>
            <person name="Althoff F."/>
            <person name="Araki T."/>
            <person name="Arteaga-Vazquez M.A."/>
            <person name="Balasubrmanian S."/>
            <person name="Barry K."/>
            <person name="Bauer D."/>
            <person name="Boehm C.R."/>
            <person name="Briginshaw L."/>
            <person name="Caballero-Perez J."/>
            <person name="Catarino B."/>
            <person name="Chen F."/>
            <person name="Chiyoda S."/>
            <person name="Chovatia M."/>
            <person name="Davies K.M."/>
            <person name="Delmans M."/>
            <person name="Demura T."/>
            <person name="Dierschke T."/>
            <person name="Dolan L."/>
            <person name="Dorantes-Acosta A.E."/>
            <person name="Eklund D.M."/>
            <person name="Florent S.N."/>
            <person name="Flores-Sandoval E."/>
            <person name="Fujiyama A."/>
            <person name="Fukuzawa H."/>
            <person name="Galik B."/>
            <person name="Grimanelli D."/>
            <person name="Grimwood J."/>
            <person name="Grossniklaus U."/>
            <person name="Hamada T."/>
            <person name="Haseloff J."/>
            <person name="Hetherington A.J."/>
            <person name="Higo A."/>
            <person name="Hirakawa Y."/>
            <person name="Hundley H.N."/>
            <person name="Ikeda Y."/>
            <person name="Inoue K."/>
            <person name="Inoue S.I."/>
            <person name="Ishida S."/>
            <person name="Jia Q."/>
            <person name="Kakita M."/>
            <person name="Kanazawa T."/>
            <person name="Kawai Y."/>
            <person name="Kawashima T."/>
            <person name="Kennedy M."/>
            <person name="Kinose K."/>
            <person name="Kinoshita T."/>
            <person name="Kohara Y."/>
            <person name="Koide E."/>
            <person name="Komatsu K."/>
            <person name="Kopischke S."/>
            <person name="Kubo M."/>
            <person name="Kyozuka J."/>
            <person name="Lagercrantz U."/>
            <person name="Lin S.S."/>
            <person name="Lindquist E."/>
            <person name="Lipzen A.M."/>
            <person name="Lu C.W."/>
            <person name="De Luna E."/>
            <person name="Martienssen R.A."/>
            <person name="Minamino N."/>
            <person name="Mizutani M."/>
            <person name="Mizutani M."/>
            <person name="Mochizuki N."/>
            <person name="Monte I."/>
            <person name="Mosher R."/>
            <person name="Nagasaki H."/>
            <person name="Nakagami H."/>
            <person name="Naramoto S."/>
            <person name="Nishitani K."/>
            <person name="Ohtani M."/>
            <person name="Okamoto T."/>
            <person name="Okumura M."/>
            <person name="Phillips J."/>
            <person name="Pollak B."/>
            <person name="Reinders A."/>
            <person name="Rovekamp M."/>
            <person name="Sano R."/>
            <person name="Sawa S."/>
            <person name="Schmid M.W."/>
            <person name="Shirakawa M."/>
            <person name="Solano R."/>
            <person name="Spunde A."/>
            <person name="Suetsugu N."/>
            <person name="Sugano S."/>
            <person name="Sugiyama A."/>
            <person name="Sun R."/>
            <person name="Suzuki Y."/>
            <person name="Takenaka M."/>
            <person name="Takezawa D."/>
            <person name="Tomogane H."/>
            <person name="Tsuzuki M."/>
            <person name="Ueda T."/>
            <person name="Umeda M."/>
            <person name="Ward J.M."/>
            <person name="Watanabe Y."/>
            <person name="Yazaki K."/>
            <person name="Yokoyama R."/>
            <person name="Yoshitake Y."/>
            <person name="Yotsui I."/>
            <person name="Zachgo S."/>
            <person name="Schmutz J."/>
        </authorList>
    </citation>
    <scope>NUCLEOTIDE SEQUENCE [LARGE SCALE GENOMIC DNA]</scope>
    <source>
        <strain evidence="20">Tak-1</strain>
    </source>
</reference>
<keyword evidence="14" id="KW-0325">Glycoprotein</keyword>
<dbReference type="InterPro" id="IPR013210">
    <property type="entry name" value="LRR_N_plant-typ"/>
</dbReference>
<keyword evidence="3" id="KW-0723">Serine/threonine-protein kinase</keyword>
<keyword evidence="8" id="KW-0677">Repeat</keyword>
<dbReference type="InterPro" id="IPR000719">
    <property type="entry name" value="Prot_kinase_dom"/>
</dbReference>
<dbReference type="Gene3D" id="1.10.510.10">
    <property type="entry name" value="Transferase(Phosphotransferase) domain 1"/>
    <property type="match status" value="1"/>
</dbReference>
<evidence type="ECO:0000259" key="18">
    <source>
        <dbReference type="PROSITE" id="PS50011"/>
    </source>
</evidence>
<dbReference type="InterPro" id="IPR008271">
    <property type="entry name" value="Ser/Thr_kinase_AS"/>
</dbReference>
<evidence type="ECO:0000256" key="15">
    <source>
        <dbReference type="PROSITE-ProRule" id="PRU10141"/>
    </source>
</evidence>
<evidence type="ECO:0000256" key="9">
    <source>
        <dbReference type="ARBA" id="ARBA00022741"/>
    </source>
</evidence>
<proteinExistence type="inferred from homology"/>
<dbReference type="PANTHER" id="PTHR45974">
    <property type="entry name" value="RECEPTOR-LIKE PROTEIN 55"/>
    <property type="match status" value="1"/>
</dbReference>
<keyword evidence="6 17" id="KW-0812">Transmembrane</keyword>
<keyword evidence="11 15" id="KW-0067">ATP-binding</keyword>
<evidence type="ECO:0000256" key="5">
    <source>
        <dbReference type="ARBA" id="ARBA00022679"/>
    </source>
</evidence>
<evidence type="ECO:0000256" key="12">
    <source>
        <dbReference type="ARBA" id="ARBA00022989"/>
    </source>
</evidence>
<organism evidence="19 20">
    <name type="scientific">Marchantia polymorpha</name>
    <name type="common">Common liverwort</name>
    <name type="synonym">Marchantia aquatica</name>
    <dbReference type="NCBI Taxonomy" id="3197"/>
    <lineage>
        <taxon>Eukaryota</taxon>
        <taxon>Viridiplantae</taxon>
        <taxon>Streptophyta</taxon>
        <taxon>Embryophyta</taxon>
        <taxon>Marchantiophyta</taxon>
        <taxon>Marchantiopsida</taxon>
        <taxon>Marchantiidae</taxon>
        <taxon>Marchantiales</taxon>
        <taxon>Marchantiaceae</taxon>
        <taxon>Marchantia</taxon>
    </lineage>
</organism>
<keyword evidence="7" id="KW-0732">Signal</keyword>
<feature type="binding site" evidence="15">
    <location>
        <position position="608"/>
    </location>
    <ligand>
        <name>ATP</name>
        <dbReference type="ChEBI" id="CHEBI:30616"/>
    </ligand>
</feature>
<name>A0A2R6X9M7_MARPO</name>
<keyword evidence="13 17" id="KW-0472">Membrane</keyword>
<evidence type="ECO:0000313" key="19">
    <source>
        <dbReference type="EMBL" id="PTQ42794.1"/>
    </source>
</evidence>
<keyword evidence="4" id="KW-0433">Leucine-rich repeat</keyword>
<dbReference type="OrthoDB" id="2146423at2759"/>
<keyword evidence="5" id="KW-0808">Transferase</keyword>
<evidence type="ECO:0000256" key="7">
    <source>
        <dbReference type="ARBA" id="ARBA00022729"/>
    </source>
</evidence>
<dbReference type="PANTHER" id="PTHR45974:SF266">
    <property type="entry name" value="LEUCINE-RICH REPEAT RECEPTOR PROTEIN KINASE HPCA1"/>
    <property type="match status" value="1"/>
</dbReference>
<evidence type="ECO:0000256" key="13">
    <source>
        <dbReference type="ARBA" id="ARBA00023136"/>
    </source>
</evidence>
<comment type="similarity">
    <text evidence="2">Belongs to the protein kinase superfamily. Ser/Thr protein kinase family.</text>
</comment>
<feature type="region of interest" description="Disordered" evidence="16">
    <location>
        <begin position="884"/>
        <end position="912"/>
    </location>
</feature>
<dbReference type="Gramene" id="Mp2g00490.1">
    <property type="protein sequence ID" value="Mp2g00490.1.cds"/>
    <property type="gene ID" value="Mp2g00490"/>
</dbReference>
<dbReference type="PROSITE" id="PS00108">
    <property type="entry name" value="PROTEIN_KINASE_ST"/>
    <property type="match status" value="1"/>
</dbReference>
<dbReference type="PROSITE" id="PS50011">
    <property type="entry name" value="PROTEIN_KINASE_DOM"/>
    <property type="match status" value="1"/>
</dbReference>
<accession>A0A2R6X9M7</accession>
<keyword evidence="9 15" id="KW-0547">Nucleotide-binding</keyword>
<evidence type="ECO:0000256" key="3">
    <source>
        <dbReference type="ARBA" id="ARBA00022527"/>
    </source>
</evidence>
<dbReference type="EMBL" id="KZ772700">
    <property type="protein sequence ID" value="PTQ42794.1"/>
    <property type="molecule type" value="Genomic_DNA"/>
</dbReference>
<dbReference type="Pfam" id="PF00069">
    <property type="entry name" value="Pkinase"/>
    <property type="match status" value="1"/>
</dbReference>
<dbReference type="GO" id="GO:0016020">
    <property type="term" value="C:membrane"/>
    <property type="evidence" value="ECO:0007669"/>
    <property type="project" value="UniProtKB-SubCell"/>
</dbReference>
<dbReference type="InterPro" id="IPR032675">
    <property type="entry name" value="LRR_dom_sf"/>
</dbReference>
<feature type="transmembrane region" description="Helical" evidence="17">
    <location>
        <begin position="517"/>
        <end position="540"/>
    </location>
</feature>
<dbReference type="Proteomes" id="UP000244005">
    <property type="component" value="Unassembled WGS sequence"/>
</dbReference>
<dbReference type="SUPFAM" id="SSF52058">
    <property type="entry name" value="L domain-like"/>
    <property type="match status" value="2"/>
</dbReference>